<gene>
    <name evidence="1" type="ORF">EFY79_16515</name>
</gene>
<dbReference type="RefSeq" id="WP_123121838.1">
    <property type="nucleotide sequence ID" value="NZ_RJJR01000014.1"/>
</dbReference>
<dbReference type="Proteomes" id="UP000267223">
    <property type="component" value="Unassembled WGS sequence"/>
</dbReference>
<dbReference type="AlphaFoldDB" id="A0A3M9NAG4"/>
<keyword evidence="2" id="KW-1185">Reference proteome</keyword>
<protein>
    <submittedName>
        <fullName evidence="1">Uncharacterized protein</fullName>
    </submittedName>
</protein>
<organism evidence="1 2">
    <name type="scientific">Hanamia caeni</name>
    <dbReference type="NCBI Taxonomy" id="2294116"/>
    <lineage>
        <taxon>Bacteria</taxon>
        <taxon>Pseudomonadati</taxon>
        <taxon>Bacteroidota</taxon>
        <taxon>Chitinophagia</taxon>
        <taxon>Chitinophagales</taxon>
        <taxon>Chitinophagaceae</taxon>
        <taxon>Hanamia</taxon>
    </lineage>
</organism>
<dbReference type="OrthoDB" id="1274469at2"/>
<accession>A0A3M9NAG4</accession>
<name>A0A3M9NAG4_9BACT</name>
<sequence length="324" mass="38551">MYKSSSDIDTHLEDQIFNRLNTIIEKKVFFKNNFLNKEDYFFNNFLPDMKNFFDRESLLYVCFLIKKYNGVLDELRNNNFELAEIFLSEIDAMFSYEPTIPNLVIKTVANNVMAYRAYKYGKNEDVLNLLINSLEIDCTLEEEGFACMHFHKIQTLHNIARNHLKQNLKSGVNLSLELMKYLSTRQGDFRLGKFVLTQEKNELSAELCRKLFLQVFNDLIFHFVKFEDSNDMYFLEIYRRNLSTLRHKENYLNFIEEWLNIVVHLDKNPSVRNLSSITKFLKLYSDRLSCLTIFLIKKLLSFYPSEMEGSKRLRSNLENYGFSI</sequence>
<proteinExistence type="predicted"/>
<dbReference type="EMBL" id="RJJR01000014">
    <property type="protein sequence ID" value="RNI34297.1"/>
    <property type="molecule type" value="Genomic_DNA"/>
</dbReference>
<comment type="caution">
    <text evidence="1">The sequence shown here is derived from an EMBL/GenBank/DDBJ whole genome shotgun (WGS) entry which is preliminary data.</text>
</comment>
<reference evidence="1 2" key="1">
    <citation type="submission" date="2018-11" db="EMBL/GenBank/DDBJ databases">
        <title>Draft genome sequence of Ferruginibacter sp. BO-59.</title>
        <authorList>
            <person name="Im W.T."/>
        </authorList>
    </citation>
    <scope>NUCLEOTIDE SEQUENCE [LARGE SCALE GENOMIC DNA]</scope>
    <source>
        <strain evidence="1 2">BO-59</strain>
    </source>
</reference>
<evidence type="ECO:0000313" key="1">
    <source>
        <dbReference type="EMBL" id="RNI34297.1"/>
    </source>
</evidence>
<evidence type="ECO:0000313" key="2">
    <source>
        <dbReference type="Proteomes" id="UP000267223"/>
    </source>
</evidence>